<gene>
    <name evidence="1" type="ORF">C2G38_204707</name>
</gene>
<dbReference type="AlphaFoldDB" id="A0A397UIV8"/>
<organism evidence="1 2">
    <name type="scientific">Gigaspora rosea</name>
    <dbReference type="NCBI Taxonomy" id="44941"/>
    <lineage>
        <taxon>Eukaryota</taxon>
        <taxon>Fungi</taxon>
        <taxon>Fungi incertae sedis</taxon>
        <taxon>Mucoromycota</taxon>
        <taxon>Glomeromycotina</taxon>
        <taxon>Glomeromycetes</taxon>
        <taxon>Diversisporales</taxon>
        <taxon>Gigasporaceae</taxon>
        <taxon>Gigaspora</taxon>
    </lineage>
</organism>
<protein>
    <submittedName>
        <fullName evidence="1">Uncharacterized protein</fullName>
    </submittedName>
</protein>
<dbReference type="EMBL" id="QKWP01001277">
    <property type="protein sequence ID" value="RIB10222.1"/>
    <property type="molecule type" value="Genomic_DNA"/>
</dbReference>
<comment type="caution">
    <text evidence="1">The sequence shown here is derived from an EMBL/GenBank/DDBJ whole genome shotgun (WGS) entry which is preliminary data.</text>
</comment>
<sequence>MCLHSAFPAYLCIYTDWISIYNPAWNPIFKAKSSYKQALVKPLKETWPEVYKVLNSQFERHFL</sequence>
<evidence type="ECO:0000313" key="2">
    <source>
        <dbReference type="Proteomes" id="UP000266673"/>
    </source>
</evidence>
<accession>A0A397UIV8</accession>
<name>A0A397UIV8_9GLOM</name>
<dbReference type="Proteomes" id="UP000266673">
    <property type="component" value="Unassembled WGS sequence"/>
</dbReference>
<proteinExistence type="predicted"/>
<reference evidence="1 2" key="1">
    <citation type="submission" date="2018-06" db="EMBL/GenBank/DDBJ databases">
        <title>Comparative genomics reveals the genomic features of Rhizophagus irregularis, R. cerebriforme, R. diaphanum and Gigaspora rosea, and their symbiotic lifestyle signature.</title>
        <authorList>
            <person name="Morin E."/>
            <person name="San Clemente H."/>
            <person name="Chen E.C.H."/>
            <person name="De La Providencia I."/>
            <person name="Hainaut M."/>
            <person name="Kuo A."/>
            <person name="Kohler A."/>
            <person name="Murat C."/>
            <person name="Tang N."/>
            <person name="Roy S."/>
            <person name="Loubradou J."/>
            <person name="Henrissat B."/>
            <person name="Grigoriev I.V."/>
            <person name="Corradi N."/>
            <person name="Roux C."/>
            <person name="Martin F.M."/>
        </authorList>
    </citation>
    <scope>NUCLEOTIDE SEQUENCE [LARGE SCALE GENOMIC DNA]</scope>
    <source>
        <strain evidence="1 2">DAOM 194757</strain>
    </source>
</reference>
<evidence type="ECO:0000313" key="1">
    <source>
        <dbReference type="EMBL" id="RIB10222.1"/>
    </source>
</evidence>
<dbReference type="OrthoDB" id="60033at2759"/>
<keyword evidence="2" id="KW-1185">Reference proteome</keyword>